<sequence length="192" mass="23056">MIDSLYYFDDNLSSNKQAQGFSSISSIFVREQIMVWHCKLGHPSFSYLKHLFPSLFKNIDPAFFQCESCLLSKSHHTTYLPKSYRASKPFYLFHSDVWGPSKVTTMSGKRWFVIFIDDHTHLYWIYLMREKSEVKKLFKDFYNMIENQFQTKISILRSDNGMEYFNKVWTFFYKKKVFLIDLHVVIPLNKME</sequence>
<dbReference type="PANTHER" id="PTHR42648">
    <property type="entry name" value="TRANSPOSASE, PUTATIVE-RELATED"/>
    <property type="match status" value="1"/>
</dbReference>
<dbReference type="InterPro" id="IPR012337">
    <property type="entry name" value="RNaseH-like_sf"/>
</dbReference>
<dbReference type="Pfam" id="PF00665">
    <property type="entry name" value="rve"/>
    <property type="match status" value="1"/>
</dbReference>
<reference evidence="2 3" key="1">
    <citation type="submission" date="2024-02" db="EMBL/GenBank/DDBJ databases">
        <authorList>
            <person name="Vignale AGUSTIN F."/>
            <person name="Sosa J E."/>
            <person name="Modenutti C."/>
        </authorList>
    </citation>
    <scope>NUCLEOTIDE SEQUENCE [LARGE SCALE GENOMIC DNA]</scope>
</reference>
<feature type="domain" description="Integrase catalytic" evidence="1">
    <location>
        <begin position="85"/>
        <end position="192"/>
    </location>
</feature>
<accession>A0ABC8S7K8</accession>
<name>A0ABC8S7K8_9AQUA</name>
<dbReference type="PROSITE" id="PS50994">
    <property type="entry name" value="INTEGRASE"/>
    <property type="match status" value="1"/>
</dbReference>
<dbReference type="PANTHER" id="PTHR42648:SF22">
    <property type="entry name" value="REVERSE TRANSCRIPTASE TY1_COPIA-TYPE DOMAIN-CONTAINING PROTEIN"/>
    <property type="match status" value="1"/>
</dbReference>
<dbReference type="InterPro" id="IPR025724">
    <property type="entry name" value="GAG-pre-integrase_dom"/>
</dbReference>
<gene>
    <name evidence="2" type="ORF">ILEXP_LOCUS19349</name>
</gene>
<keyword evidence="3" id="KW-1185">Reference proteome</keyword>
<proteinExistence type="predicted"/>
<dbReference type="EMBL" id="CAUOFW020002103">
    <property type="protein sequence ID" value="CAK9151194.1"/>
    <property type="molecule type" value="Genomic_DNA"/>
</dbReference>
<dbReference type="InterPro" id="IPR001584">
    <property type="entry name" value="Integrase_cat-core"/>
</dbReference>
<dbReference type="InterPro" id="IPR036397">
    <property type="entry name" value="RNaseH_sf"/>
</dbReference>
<evidence type="ECO:0000259" key="1">
    <source>
        <dbReference type="PROSITE" id="PS50994"/>
    </source>
</evidence>
<dbReference type="InterPro" id="IPR039537">
    <property type="entry name" value="Retrotran_Ty1/copia-like"/>
</dbReference>
<protein>
    <recommendedName>
        <fullName evidence="1">Integrase catalytic domain-containing protein</fullName>
    </recommendedName>
</protein>
<dbReference type="Gene3D" id="3.30.420.10">
    <property type="entry name" value="Ribonuclease H-like superfamily/Ribonuclease H"/>
    <property type="match status" value="1"/>
</dbReference>
<evidence type="ECO:0000313" key="2">
    <source>
        <dbReference type="EMBL" id="CAK9151194.1"/>
    </source>
</evidence>
<evidence type="ECO:0000313" key="3">
    <source>
        <dbReference type="Proteomes" id="UP001642360"/>
    </source>
</evidence>
<dbReference type="Proteomes" id="UP001642360">
    <property type="component" value="Unassembled WGS sequence"/>
</dbReference>
<dbReference type="Pfam" id="PF13976">
    <property type="entry name" value="gag_pre-integrs"/>
    <property type="match status" value="1"/>
</dbReference>
<dbReference type="AlphaFoldDB" id="A0ABC8S7K8"/>
<comment type="caution">
    <text evidence="2">The sequence shown here is derived from an EMBL/GenBank/DDBJ whole genome shotgun (WGS) entry which is preliminary data.</text>
</comment>
<dbReference type="SUPFAM" id="SSF53098">
    <property type="entry name" value="Ribonuclease H-like"/>
    <property type="match status" value="1"/>
</dbReference>
<organism evidence="2 3">
    <name type="scientific">Ilex paraguariensis</name>
    <name type="common">yerba mate</name>
    <dbReference type="NCBI Taxonomy" id="185542"/>
    <lineage>
        <taxon>Eukaryota</taxon>
        <taxon>Viridiplantae</taxon>
        <taxon>Streptophyta</taxon>
        <taxon>Embryophyta</taxon>
        <taxon>Tracheophyta</taxon>
        <taxon>Spermatophyta</taxon>
        <taxon>Magnoliopsida</taxon>
        <taxon>eudicotyledons</taxon>
        <taxon>Gunneridae</taxon>
        <taxon>Pentapetalae</taxon>
        <taxon>asterids</taxon>
        <taxon>campanulids</taxon>
        <taxon>Aquifoliales</taxon>
        <taxon>Aquifoliaceae</taxon>
        <taxon>Ilex</taxon>
    </lineage>
</organism>